<comment type="caution">
    <text evidence="6">The sequence shown here is derived from an EMBL/GenBank/DDBJ whole genome shotgun (WGS) entry which is preliminary data.</text>
</comment>
<evidence type="ECO:0000256" key="1">
    <source>
        <dbReference type="ARBA" id="ARBA00022692"/>
    </source>
</evidence>
<comment type="similarity">
    <text evidence="4">Belongs to the AIM11 family.</text>
</comment>
<comment type="subcellular location">
    <subcellularLocation>
        <location evidence="4">Membrane</location>
        <topology evidence="4">Multi-pass membrane protein</topology>
    </subcellularLocation>
</comment>
<dbReference type="EMBL" id="JANBVO010000003">
    <property type="protein sequence ID" value="KAJ9155360.1"/>
    <property type="molecule type" value="Genomic_DNA"/>
</dbReference>
<dbReference type="InterPro" id="IPR038814">
    <property type="entry name" value="AIM11"/>
</dbReference>
<feature type="compositionally biased region" description="Pro residues" evidence="5">
    <location>
        <begin position="25"/>
        <end position="34"/>
    </location>
</feature>
<evidence type="ECO:0000313" key="6">
    <source>
        <dbReference type="EMBL" id="KAJ9155360.1"/>
    </source>
</evidence>
<keyword evidence="3 4" id="KW-0472">Membrane</keyword>
<dbReference type="GO" id="GO:0016020">
    <property type="term" value="C:membrane"/>
    <property type="evidence" value="ECO:0007669"/>
    <property type="project" value="UniProtKB-SubCell"/>
</dbReference>
<evidence type="ECO:0000256" key="3">
    <source>
        <dbReference type="ARBA" id="ARBA00023136"/>
    </source>
</evidence>
<keyword evidence="1 4" id="KW-0812">Transmembrane</keyword>
<evidence type="ECO:0000256" key="5">
    <source>
        <dbReference type="SAM" id="MobiDB-lite"/>
    </source>
</evidence>
<keyword evidence="2 4" id="KW-1133">Transmembrane helix</keyword>
<accession>A0AA38S327</accession>
<organism evidence="6 7">
    <name type="scientific">Pleurostoma richardsiae</name>
    <dbReference type="NCBI Taxonomy" id="41990"/>
    <lineage>
        <taxon>Eukaryota</taxon>
        <taxon>Fungi</taxon>
        <taxon>Dikarya</taxon>
        <taxon>Ascomycota</taxon>
        <taxon>Pezizomycotina</taxon>
        <taxon>Sordariomycetes</taxon>
        <taxon>Sordariomycetidae</taxon>
        <taxon>Calosphaeriales</taxon>
        <taxon>Pleurostomataceae</taxon>
        <taxon>Pleurostoma</taxon>
    </lineage>
</organism>
<evidence type="ECO:0000256" key="2">
    <source>
        <dbReference type="ARBA" id="ARBA00022989"/>
    </source>
</evidence>
<sequence>MFSWLSGGKKAKEAAPAPDLDAEPPHPQPAPAPAPVSATAPKIAEMPEMPRASSSLLSERSMKQFGLFAAGASFMMLSTLVTRRAVARKTIVPTFYQQSTRPPTTKPEGKDPLIAVEALGLATLNVFSFAIMATGGLAWAFDVSTVEELRTKARKHMYGPAGRIDEAAEQEVAEWAARVLASLEGKKKKEEDAKGAGRDKED</sequence>
<keyword evidence="7" id="KW-1185">Reference proteome</keyword>
<feature type="transmembrane region" description="Helical" evidence="4">
    <location>
        <begin position="65"/>
        <end position="86"/>
    </location>
</feature>
<evidence type="ECO:0000256" key="4">
    <source>
        <dbReference type="RuleBase" id="RU367098"/>
    </source>
</evidence>
<gene>
    <name evidence="4" type="primary">AIM11</name>
    <name evidence="6" type="ORF">NKR23_g1822</name>
</gene>
<dbReference type="PANTHER" id="PTHR39136:SF1">
    <property type="entry name" value="ALTERED INHERITANCE OF MITOCHONDRIA PROTEIN 11"/>
    <property type="match status" value="1"/>
</dbReference>
<name>A0AA38S327_9PEZI</name>
<proteinExistence type="inferred from homology"/>
<dbReference type="AlphaFoldDB" id="A0AA38S327"/>
<reference evidence="6" key="1">
    <citation type="submission" date="2022-07" db="EMBL/GenBank/DDBJ databases">
        <title>Fungi with potential for degradation of polypropylene.</title>
        <authorList>
            <person name="Gostincar C."/>
        </authorList>
    </citation>
    <scope>NUCLEOTIDE SEQUENCE</scope>
    <source>
        <strain evidence="6">EXF-13308</strain>
    </source>
</reference>
<dbReference type="Proteomes" id="UP001174694">
    <property type="component" value="Unassembled WGS sequence"/>
</dbReference>
<evidence type="ECO:0000313" key="7">
    <source>
        <dbReference type="Proteomes" id="UP001174694"/>
    </source>
</evidence>
<protein>
    <recommendedName>
        <fullName evidence="4">Altered inheritance of mitochondria protein 11</fullName>
    </recommendedName>
</protein>
<dbReference type="PANTHER" id="PTHR39136">
    <property type="entry name" value="ALTERED INHERITANCE OF MITOCHONDRIA PROTEIN 11"/>
    <property type="match status" value="1"/>
</dbReference>
<feature type="transmembrane region" description="Helical" evidence="4">
    <location>
        <begin position="118"/>
        <end position="141"/>
    </location>
</feature>
<dbReference type="GO" id="GO:0005739">
    <property type="term" value="C:mitochondrion"/>
    <property type="evidence" value="ECO:0007669"/>
    <property type="project" value="TreeGrafter"/>
</dbReference>
<feature type="region of interest" description="Disordered" evidence="5">
    <location>
        <begin position="1"/>
        <end position="37"/>
    </location>
</feature>